<reference evidence="4 5" key="1">
    <citation type="submission" date="2024-02" db="EMBL/GenBank/DDBJ databases">
        <title>De novo assembly and annotation of 12 fungi associated with fruit tree decline syndrome in Ontario, Canada.</title>
        <authorList>
            <person name="Sulman M."/>
            <person name="Ellouze W."/>
            <person name="Ilyukhin E."/>
        </authorList>
    </citation>
    <scope>NUCLEOTIDE SEQUENCE [LARGE SCALE GENOMIC DNA]</scope>
    <source>
        <strain evidence="4 5">M1-105</strain>
    </source>
</reference>
<protein>
    <recommendedName>
        <fullName evidence="3">tRNA/rRNA methyltransferase SpoU type domain-containing protein</fullName>
    </recommendedName>
</protein>
<evidence type="ECO:0000313" key="5">
    <source>
        <dbReference type="Proteomes" id="UP001521116"/>
    </source>
</evidence>
<dbReference type="Proteomes" id="UP001521116">
    <property type="component" value="Unassembled WGS sequence"/>
</dbReference>
<dbReference type="EMBL" id="JAJVDC020000060">
    <property type="protein sequence ID" value="KAL1628667.1"/>
    <property type="molecule type" value="Genomic_DNA"/>
</dbReference>
<keyword evidence="1" id="KW-0489">Methyltransferase</keyword>
<dbReference type="Pfam" id="PF00588">
    <property type="entry name" value="SpoU_methylase"/>
    <property type="match status" value="1"/>
</dbReference>
<comment type="caution">
    <text evidence="4">The sequence shown here is derived from an EMBL/GenBank/DDBJ whole genome shotgun (WGS) entry which is preliminary data.</text>
</comment>
<keyword evidence="2" id="KW-0808">Transferase</keyword>
<dbReference type="InterPro" id="IPR029026">
    <property type="entry name" value="tRNA_m1G_MTases_N"/>
</dbReference>
<name>A0ABR3SSU8_9PEZI</name>
<sequence length="1262" mass="140146">MASSSAESLARLFLARLPPAEQPAAVDAVIADLCARTSAGAVDLPSAFLSAELLQKCPETREKHASVARLGRVLMAIISTSAQDSIPSDLVQLCARHEPLANHVFTEAAALLAQSAARLRDADALAVPTSAIPWKQSPAAPDEALTTDSHIDRMVLHLTFLKLFLWSEASCTISINLLQALLAFLGARSEKLAHASQDCLSAAFHSLQSAKANIERKHEGGFDVFGEVTIPIGELIWSRIADILSAPADLGLGPSAFHVWFRWFALEGDVGPSRSILKQHPYWSFLQLGLREGFSEQRKFCLHILRASIRFTMAYPEDLHPYVAGASQPGFEMDYTRYCTLFETIILGRYINQVEECMPDLANLAWRSSVHSTWIITLLQASLRPGVQDGIRKFIGNRVLQGLVPMPDAANESYQGLLSESFLPWATQGFLFTGSLRRNGQHVRCEHGERLSSFICGLLQTCLQDESRQRFTRVILSYIHGKGQYFYQHALPYCLQGILDGLARGNDVRTRLAVDDISLLVQVVTRSGLAEVARDFSTAAASVLLEEVVTRHSEILDKTPGYNVLKQRWTELRSQDGVELAETGGSTPDLSSLSLNCGNTLSLKLFVQTVRETQYRCLQGDGLLAACHYLSRVMTQQDELDPRDLHASLEAVWDEMETQEYPRPSLMLLPGVFYHPACLRAASEDTHALLARALSEFQTFSEGRIYVFPPLVKALRRAYFQVPEVVSFLPLEDFIVRFADRPPTAKLEFLIEAAVAEKLAAIVSHRTYASYYGPGESQGYAAMFDLLNRIRASDHVFAKRVFDQVLRPWVKQKVPIPMVSKWKATTQVQTMLLLSQTCLSAASKEEVADYLRKFTKVLSLEPLPRYRFLWEWIIVRIYVREPEQRQELVEILGSDDHTNPKHIASVMKMAVMAARLPDTDEAFAHRLMTLLIPLSASPKIVIRHEAQWSFPPLWDHAEANGWTKITENPAFSALNTHIRSLDKYSTPPPQRTLEWLDPIKDNNLALLFGGRYLDFDPAEARVVSMEDFKAVWAEDEQEAGERYPPAQIPLGTDKVAAQAMSSTEESKSDFSIVPATDAPVIPLQTKGMAWQEALLASPAASLARPSTPLILIGSLIDNAYNLGGLSRAAEIFGCASMYMRSLDTLKHKDFTSVSVSSHSHIPIHSLPPAELPEFLRAMKAEGYKVVGVEQTDRSLVLGAEDSVLPEKCVLVMGSEREGIPGTVLAECDICVEVRQVGVTRSLNVQTAAAIVLYEYQRQHCGK</sequence>
<keyword evidence="5" id="KW-1185">Reference proteome</keyword>
<feature type="domain" description="tRNA/rRNA methyltransferase SpoU type" evidence="3">
    <location>
        <begin position="1109"/>
        <end position="1253"/>
    </location>
</feature>
<evidence type="ECO:0000259" key="3">
    <source>
        <dbReference type="Pfam" id="PF00588"/>
    </source>
</evidence>
<dbReference type="PANTHER" id="PTHR12029">
    <property type="entry name" value="RNA METHYLTRANSFERASE"/>
    <property type="match status" value="1"/>
</dbReference>
<evidence type="ECO:0000256" key="2">
    <source>
        <dbReference type="ARBA" id="ARBA00022679"/>
    </source>
</evidence>
<dbReference type="Gene3D" id="3.40.1280.10">
    <property type="match status" value="1"/>
</dbReference>
<evidence type="ECO:0000256" key="1">
    <source>
        <dbReference type="ARBA" id="ARBA00022603"/>
    </source>
</evidence>
<organism evidence="4 5">
    <name type="scientific">Neofusicoccum ribis</name>
    <dbReference type="NCBI Taxonomy" id="45134"/>
    <lineage>
        <taxon>Eukaryota</taxon>
        <taxon>Fungi</taxon>
        <taxon>Dikarya</taxon>
        <taxon>Ascomycota</taxon>
        <taxon>Pezizomycotina</taxon>
        <taxon>Dothideomycetes</taxon>
        <taxon>Dothideomycetes incertae sedis</taxon>
        <taxon>Botryosphaeriales</taxon>
        <taxon>Botryosphaeriaceae</taxon>
        <taxon>Neofusicoccum</taxon>
    </lineage>
</organism>
<dbReference type="PANTHER" id="PTHR12029:SF11">
    <property type="entry name" value="METHYLTRANSFERASE TARBP1-RELATED"/>
    <property type="match status" value="1"/>
</dbReference>
<accession>A0ABR3SSU8</accession>
<dbReference type="CDD" id="cd18091">
    <property type="entry name" value="SpoU-like_TRM3-like"/>
    <property type="match status" value="1"/>
</dbReference>
<dbReference type="InterPro" id="IPR045330">
    <property type="entry name" value="TRM3/TARBP1"/>
</dbReference>
<dbReference type="InterPro" id="IPR029028">
    <property type="entry name" value="Alpha/beta_knot_MTases"/>
</dbReference>
<evidence type="ECO:0000313" key="4">
    <source>
        <dbReference type="EMBL" id="KAL1628667.1"/>
    </source>
</evidence>
<proteinExistence type="predicted"/>
<dbReference type="InterPro" id="IPR001537">
    <property type="entry name" value="SpoU_MeTrfase"/>
</dbReference>
<dbReference type="InterPro" id="IPR044748">
    <property type="entry name" value="Trm3/TARBP1_C"/>
</dbReference>
<gene>
    <name evidence="4" type="ORF">SLS56_005776</name>
</gene>
<dbReference type="SUPFAM" id="SSF75217">
    <property type="entry name" value="alpha/beta knot"/>
    <property type="match status" value="1"/>
</dbReference>